<feature type="transmembrane region" description="Helical" evidence="1">
    <location>
        <begin position="15"/>
        <end position="35"/>
    </location>
</feature>
<proteinExistence type="predicted"/>
<evidence type="ECO:0000313" key="3">
    <source>
        <dbReference type="Proteomes" id="UP000051655"/>
    </source>
</evidence>
<feature type="transmembrane region" description="Helical" evidence="1">
    <location>
        <begin position="47"/>
        <end position="67"/>
    </location>
</feature>
<dbReference type="Proteomes" id="UP000051655">
    <property type="component" value="Unassembled WGS sequence"/>
</dbReference>
<keyword evidence="1" id="KW-0812">Transmembrane</keyword>
<dbReference type="PIRSF" id="PIRSF037394">
    <property type="entry name" value="ABC_thiamine-permease_YkoE_prd"/>
    <property type="match status" value="1"/>
</dbReference>
<evidence type="ECO:0000256" key="1">
    <source>
        <dbReference type="SAM" id="Phobius"/>
    </source>
</evidence>
<keyword evidence="1" id="KW-0472">Membrane</keyword>
<sequence length="184" mass="20524">MSNTNKTTGWQVQDVIYLAIIALFFGVIYQLWSFPYTLIAATPLKPFANDLTIGVWVMAGPLASLIIKKPGAGLLGEVIAATVEMFLFSQWGVMNLIAGFIQGAPAELGFTVTGYRTWSKRNLFFSSIFMTMITFVWDLFQNGYLAYQLPLLISLFIIRFLSIGFFAGVLVYLIAKMLHQAGLR</sequence>
<dbReference type="EMBL" id="JQBP01000002">
    <property type="protein sequence ID" value="KRN75501.1"/>
    <property type="molecule type" value="Genomic_DNA"/>
</dbReference>
<feature type="transmembrane region" description="Helical" evidence="1">
    <location>
        <begin position="152"/>
        <end position="175"/>
    </location>
</feature>
<name>A0A0R2JNB5_9LACO</name>
<reference evidence="2 3" key="1">
    <citation type="journal article" date="2015" name="Genome Announc.">
        <title>Expanding the biotechnology potential of lactobacilli through comparative genomics of 213 strains and associated genera.</title>
        <authorList>
            <person name="Sun Z."/>
            <person name="Harris H.M."/>
            <person name="McCann A."/>
            <person name="Guo C."/>
            <person name="Argimon S."/>
            <person name="Zhang W."/>
            <person name="Yang X."/>
            <person name="Jeffery I.B."/>
            <person name="Cooney J.C."/>
            <person name="Kagawa T.F."/>
            <person name="Liu W."/>
            <person name="Song Y."/>
            <person name="Salvetti E."/>
            <person name="Wrobel A."/>
            <person name="Rasinkangas P."/>
            <person name="Parkhill J."/>
            <person name="Rea M.C."/>
            <person name="O'Sullivan O."/>
            <person name="Ritari J."/>
            <person name="Douillard F.P."/>
            <person name="Paul Ross R."/>
            <person name="Yang R."/>
            <person name="Briner A.E."/>
            <person name="Felis G.E."/>
            <person name="de Vos W.M."/>
            <person name="Barrangou R."/>
            <person name="Klaenhammer T.R."/>
            <person name="Caufield P.W."/>
            <person name="Cui Y."/>
            <person name="Zhang H."/>
            <person name="O'Toole P.W."/>
        </authorList>
    </citation>
    <scope>NUCLEOTIDE SEQUENCE [LARGE SCALE GENOMIC DNA]</scope>
    <source>
        <strain evidence="2 3">DSM 20593</strain>
    </source>
</reference>
<dbReference type="InterPro" id="IPR017195">
    <property type="entry name" value="ABC_thiamin-permease_prd"/>
</dbReference>
<keyword evidence="3" id="KW-1185">Reference proteome</keyword>
<feature type="transmembrane region" description="Helical" evidence="1">
    <location>
        <begin position="122"/>
        <end position="140"/>
    </location>
</feature>
<dbReference type="RefSeq" id="WP_057754728.1">
    <property type="nucleotide sequence ID" value="NZ_JQBP01000002.1"/>
</dbReference>
<dbReference type="OrthoDB" id="8017424at2"/>
<feature type="transmembrane region" description="Helical" evidence="1">
    <location>
        <begin position="79"/>
        <end position="101"/>
    </location>
</feature>
<dbReference type="STRING" id="1616.IV73_GL000670"/>
<protein>
    <submittedName>
        <fullName evidence="2">Uncharacterized protein</fullName>
    </submittedName>
</protein>
<keyword evidence="1" id="KW-1133">Transmembrane helix</keyword>
<gene>
    <name evidence="2" type="ORF">IV73_GL000670</name>
</gene>
<comment type="caution">
    <text evidence="2">The sequence shown here is derived from an EMBL/GenBank/DDBJ whole genome shotgun (WGS) entry which is preliminary data.</text>
</comment>
<organism evidence="2 3">
    <name type="scientific">Weissella kandleri</name>
    <dbReference type="NCBI Taxonomy" id="1616"/>
    <lineage>
        <taxon>Bacteria</taxon>
        <taxon>Bacillati</taxon>
        <taxon>Bacillota</taxon>
        <taxon>Bacilli</taxon>
        <taxon>Lactobacillales</taxon>
        <taxon>Lactobacillaceae</taxon>
        <taxon>Weissella</taxon>
    </lineage>
</organism>
<accession>A0A0R2JNB5</accession>
<dbReference type="AlphaFoldDB" id="A0A0R2JNB5"/>
<dbReference type="Pfam" id="PF09819">
    <property type="entry name" value="ABC_cobalt"/>
    <property type="match status" value="1"/>
</dbReference>
<evidence type="ECO:0000313" key="2">
    <source>
        <dbReference type="EMBL" id="KRN75501.1"/>
    </source>
</evidence>
<dbReference type="PATRIC" id="fig|1616.3.peg.688"/>